<reference evidence="1 2" key="1">
    <citation type="submission" date="2024-02" db="EMBL/GenBank/DDBJ databases">
        <title>complete genome of Flavobacterium ginsenosidimutans Str. YTB16.</title>
        <authorList>
            <person name="Wang Q."/>
        </authorList>
    </citation>
    <scope>NUCLEOTIDE SEQUENCE [LARGE SCALE GENOMIC DNA]</scope>
    <source>
        <strain evidence="1 2">YTB16</strain>
    </source>
</reference>
<organism evidence="1 2">
    <name type="scientific">Flavobacterium ginsenosidimutans</name>
    <dbReference type="NCBI Taxonomy" id="687844"/>
    <lineage>
        <taxon>Bacteria</taxon>
        <taxon>Pseudomonadati</taxon>
        <taxon>Bacteroidota</taxon>
        <taxon>Flavobacteriia</taxon>
        <taxon>Flavobacteriales</taxon>
        <taxon>Flavobacteriaceae</taxon>
        <taxon>Flavobacterium</taxon>
    </lineage>
</organism>
<protein>
    <submittedName>
        <fullName evidence="1">Uncharacterized protein</fullName>
    </submittedName>
</protein>
<evidence type="ECO:0000313" key="2">
    <source>
        <dbReference type="Proteomes" id="UP001447857"/>
    </source>
</evidence>
<dbReference type="EMBL" id="CP147988">
    <property type="protein sequence ID" value="WXK48941.1"/>
    <property type="molecule type" value="Genomic_DNA"/>
</dbReference>
<keyword evidence="2" id="KW-1185">Reference proteome</keyword>
<name>A0ABZ2Q7X5_9FLAO</name>
<accession>A0ABZ2Q7X5</accession>
<dbReference type="RefSeq" id="WP_338839626.1">
    <property type="nucleotide sequence ID" value="NZ_CP147988.1"/>
</dbReference>
<proteinExistence type="predicted"/>
<gene>
    <name evidence="1" type="ORF">V6624_18125</name>
</gene>
<dbReference type="Proteomes" id="UP001447857">
    <property type="component" value="Chromosome"/>
</dbReference>
<sequence>MGIQKDEKALQAGLKEIDLKIDRLNDQKITALFDALGLAAREDLDRDFLKWDTILVVVPSRSVLNELKKYKDSISRISFIANPNAQQIHIYDFNEWKSKTQNKSQFKIREFLKTNFGGVQKISEDPDWIKSL</sequence>
<evidence type="ECO:0000313" key="1">
    <source>
        <dbReference type="EMBL" id="WXK48941.1"/>
    </source>
</evidence>